<dbReference type="InterPro" id="IPR013598">
    <property type="entry name" value="Exportin-1/Importin-b-like"/>
</dbReference>
<evidence type="ECO:0000256" key="9">
    <source>
        <dbReference type="RuleBase" id="RU366037"/>
    </source>
</evidence>
<evidence type="ECO:0000256" key="5">
    <source>
        <dbReference type="ARBA" id="ARBA00022490"/>
    </source>
</evidence>
<dbReference type="GO" id="GO:0005737">
    <property type="term" value="C:cytoplasm"/>
    <property type="evidence" value="ECO:0007669"/>
    <property type="project" value="UniProtKB-SubCell"/>
</dbReference>
<evidence type="ECO:0000256" key="2">
    <source>
        <dbReference type="ARBA" id="ARBA00009466"/>
    </source>
</evidence>
<dbReference type="Proteomes" id="UP000774326">
    <property type="component" value="Unassembled WGS sequence"/>
</dbReference>
<comment type="function">
    <text evidence="9">tRNA nucleus export receptor which facilitates tRNA translocation across the nuclear pore complex.</text>
</comment>
<dbReference type="Pfam" id="PF19282">
    <property type="entry name" value="Exportin-T"/>
    <property type="match status" value="1"/>
</dbReference>
<gene>
    <name evidence="12" type="ORF">WICPIJ_006022</name>
</gene>
<dbReference type="Pfam" id="PF08389">
    <property type="entry name" value="Xpo1"/>
    <property type="match status" value="1"/>
</dbReference>
<evidence type="ECO:0000256" key="4">
    <source>
        <dbReference type="ARBA" id="ARBA00022448"/>
    </source>
</evidence>
<comment type="subcellular location">
    <subcellularLocation>
        <location evidence="1 9">Cytoplasm</location>
    </subcellularLocation>
    <subcellularLocation>
        <location evidence="9">Nucleus</location>
    </subcellularLocation>
    <text evidence="9">Shuttles between the nucleus and the cytoplasm.</text>
</comment>
<dbReference type="PANTHER" id="PTHR15952">
    <property type="entry name" value="EXPORTIN-T/LOS1"/>
    <property type="match status" value="1"/>
</dbReference>
<dbReference type="GO" id="GO:0000049">
    <property type="term" value="F:tRNA binding"/>
    <property type="evidence" value="ECO:0007669"/>
    <property type="project" value="UniProtKB-UniRule"/>
</dbReference>
<reference evidence="12" key="1">
    <citation type="journal article" date="2021" name="Open Biol.">
        <title>Shared evolutionary footprints suggest mitochondrial oxidative damage underlies multiple complex I losses in fungi.</title>
        <authorList>
            <person name="Schikora-Tamarit M.A."/>
            <person name="Marcet-Houben M."/>
            <person name="Nosek J."/>
            <person name="Gabaldon T."/>
        </authorList>
    </citation>
    <scope>NUCLEOTIDE SEQUENCE</scope>
    <source>
        <strain evidence="12">CBS2887</strain>
    </source>
</reference>
<keyword evidence="4 9" id="KW-0813">Transport</keyword>
<dbReference type="InterPro" id="IPR045546">
    <property type="entry name" value="Exportin-T_C"/>
</dbReference>
<evidence type="ECO:0000313" key="13">
    <source>
        <dbReference type="Proteomes" id="UP000774326"/>
    </source>
</evidence>
<feature type="domain" description="Exportin-1/Importin-beta-like" evidence="10">
    <location>
        <begin position="97"/>
        <end position="251"/>
    </location>
</feature>
<protein>
    <recommendedName>
        <fullName evidence="3 9">Exportin-T</fullName>
    </recommendedName>
    <alternativeName>
        <fullName evidence="9">Exportin(tRNA)</fullName>
    </alternativeName>
    <alternativeName>
        <fullName evidence="9">tRNA exportin</fullName>
    </alternativeName>
</protein>
<dbReference type="SUPFAM" id="SSF48371">
    <property type="entry name" value="ARM repeat"/>
    <property type="match status" value="1"/>
</dbReference>
<dbReference type="GO" id="GO:0071528">
    <property type="term" value="P:tRNA re-export from nucleus"/>
    <property type="evidence" value="ECO:0007669"/>
    <property type="project" value="UniProtKB-UniRule"/>
</dbReference>
<dbReference type="Gene3D" id="1.25.10.10">
    <property type="entry name" value="Leucine-rich Repeat Variant"/>
    <property type="match status" value="1"/>
</dbReference>
<evidence type="ECO:0000256" key="6">
    <source>
        <dbReference type="ARBA" id="ARBA00022555"/>
    </source>
</evidence>
<evidence type="ECO:0000256" key="7">
    <source>
        <dbReference type="ARBA" id="ARBA00022884"/>
    </source>
</evidence>
<evidence type="ECO:0000259" key="11">
    <source>
        <dbReference type="Pfam" id="PF19282"/>
    </source>
</evidence>
<comment type="similarity">
    <text evidence="2 9">Belongs to the exportin family.</text>
</comment>
<dbReference type="InterPro" id="IPR040017">
    <property type="entry name" value="XPOT"/>
</dbReference>
<dbReference type="PANTHER" id="PTHR15952:SF11">
    <property type="entry name" value="EXPORTIN-T"/>
    <property type="match status" value="1"/>
</dbReference>
<evidence type="ECO:0000259" key="10">
    <source>
        <dbReference type="Pfam" id="PF08389"/>
    </source>
</evidence>
<sequence>MEQQIKQAFDIAINPSSDPTLKQQAIEFFNQAKSSTESIPSFVSFLKDINSDDQLRFIALQTLCEFIPNITDQENDYIKTSLFEYLQKLILAGQYDPSFLKNKLAEGFSALFTKLYLTTWTSFFKDFAKLIESGNVIAVDYYTRVLLSIHSEIGDQLFIRDRPATERNNALKDGIRINDMTELTVIWKQLLADFSTKQDKLAPDILVALLKIIGGYVSWIDITLIVSPDYINLILQCLNNATLKQTACGTLVEIISKKMKPENKLQLLSLLNLANVINSLSDVSDSDVDFIESLAKLYNAIGLELSYILDNNDATPDTKASANEQIIVLFPFILNFLSNNYDEVSQQVFPFISTFLTALKKLSKNGTLTPIHLDILSTLLSKIVLKMKYDPEEDGDDEDVNSEFKDFRSKLKVSQDSIAVLSPELYTEQLVSVINQSIFESKDWRSVELGLYELTNFCDSLRNGLLNIPKNQVSESKPYLLFQELLTKTIKSNVVVNIDHPLIQSLFFELVVRHYNFLNANTDKVGLANHILGLFNTNVGLYNKDEKTRYRCWYLFFRFVKLTKPVLSEDVITRLVNDMFVNRLLYVEAELPIKDEDSETIEYSSKFDNQLYLFESLGLLISLVPNEQMALKTKLLDTLLNPIFGELQKIISSSNASQDQQLVLQAHHLLMSIGTIARGFEYDTVPNKKYPPEIIERFSNTSEVVLVTLENLSTNEIIRDASRFSFARFIPLLKSNIHSYLSRLISTLLASSNLKFSEMTDFLSFIGQIVHSFSKDDLIYQLLNDLFTPLSAKIFQMLLDKGENNVYELMPDVVREKVSLKKAFTNLLISLNVNHVSSLLITETNKSNLPIILQSLFESSRDLSDLQVTKLSLSCLGLFTTVFGSDAVNDENDKYGMGLKIEGISTFLLENLVKISFEIPFQNESFDVKDAQYRFIADELANVLKVLYAAKSQDLIVYLREIYFPQIQLPGNVGDDLITNLINTDIKGFKKYYINFVMQFKQ</sequence>
<comment type="caution">
    <text evidence="12">The sequence shown here is derived from an EMBL/GenBank/DDBJ whole genome shotgun (WGS) entry which is preliminary data.</text>
</comment>
<keyword evidence="6 9" id="KW-0820">tRNA-binding</keyword>
<accession>A0A9P8Q2W8</accession>
<dbReference type="InterPro" id="IPR011989">
    <property type="entry name" value="ARM-like"/>
</dbReference>
<evidence type="ECO:0000256" key="8">
    <source>
        <dbReference type="ARBA" id="ARBA00023242"/>
    </source>
</evidence>
<keyword evidence="8 9" id="KW-0539">Nucleus</keyword>
<dbReference type="AlphaFoldDB" id="A0A9P8Q2W8"/>
<feature type="domain" description="Exportin-T C-terminal" evidence="11">
    <location>
        <begin position="317"/>
        <end position="1000"/>
    </location>
</feature>
<dbReference type="InterPro" id="IPR016024">
    <property type="entry name" value="ARM-type_fold"/>
</dbReference>
<keyword evidence="5 9" id="KW-0963">Cytoplasm</keyword>
<evidence type="ECO:0000256" key="1">
    <source>
        <dbReference type="ARBA" id="ARBA00004496"/>
    </source>
</evidence>
<evidence type="ECO:0000313" key="12">
    <source>
        <dbReference type="EMBL" id="KAH3683018.1"/>
    </source>
</evidence>
<dbReference type="GO" id="GO:0016363">
    <property type="term" value="C:nuclear matrix"/>
    <property type="evidence" value="ECO:0007669"/>
    <property type="project" value="TreeGrafter"/>
</dbReference>
<reference evidence="12" key="2">
    <citation type="submission" date="2021-01" db="EMBL/GenBank/DDBJ databases">
        <authorList>
            <person name="Schikora-Tamarit M.A."/>
        </authorList>
    </citation>
    <scope>NUCLEOTIDE SEQUENCE</scope>
    <source>
        <strain evidence="12">CBS2887</strain>
    </source>
</reference>
<dbReference type="GO" id="GO:0031267">
    <property type="term" value="F:small GTPase binding"/>
    <property type="evidence" value="ECO:0007669"/>
    <property type="project" value="InterPro"/>
</dbReference>
<keyword evidence="13" id="KW-1185">Reference proteome</keyword>
<organism evidence="12 13">
    <name type="scientific">Wickerhamomyces pijperi</name>
    <name type="common">Yeast</name>
    <name type="synonym">Pichia pijperi</name>
    <dbReference type="NCBI Taxonomy" id="599730"/>
    <lineage>
        <taxon>Eukaryota</taxon>
        <taxon>Fungi</taxon>
        <taxon>Dikarya</taxon>
        <taxon>Ascomycota</taxon>
        <taxon>Saccharomycotina</taxon>
        <taxon>Saccharomycetes</taxon>
        <taxon>Phaffomycetales</taxon>
        <taxon>Wickerhamomycetaceae</taxon>
        <taxon>Wickerhamomyces</taxon>
    </lineage>
</organism>
<keyword evidence="7 9" id="KW-0694">RNA-binding</keyword>
<name>A0A9P8Q2W8_WICPI</name>
<dbReference type="GO" id="GO:0005643">
    <property type="term" value="C:nuclear pore"/>
    <property type="evidence" value="ECO:0007669"/>
    <property type="project" value="TreeGrafter"/>
</dbReference>
<proteinExistence type="inferred from homology"/>
<evidence type="ECO:0000256" key="3">
    <source>
        <dbReference type="ARBA" id="ARBA00018928"/>
    </source>
</evidence>
<dbReference type="EMBL" id="JAEUBG010003284">
    <property type="protein sequence ID" value="KAH3683018.1"/>
    <property type="molecule type" value="Genomic_DNA"/>
</dbReference>
<dbReference type="OrthoDB" id="26399at2759"/>